<dbReference type="PANTHER" id="PTHR35850:SF1">
    <property type="entry name" value="TYPE VI SECRETION SYSTEM SHEATH PROTEIN TSSB1"/>
    <property type="match status" value="1"/>
</dbReference>
<dbReference type="NCBIfam" id="TIGR03358">
    <property type="entry name" value="VI_chp_5"/>
    <property type="match status" value="1"/>
</dbReference>
<dbReference type="PIRSF" id="PIRSF028301">
    <property type="entry name" value="UCP028301"/>
    <property type="match status" value="1"/>
</dbReference>
<dbReference type="EMBL" id="CACSII010000004">
    <property type="protein sequence ID" value="CAA0095669.1"/>
    <property type="molecule type" value="Genomic_DNA"/>
</dbReference>
<organism evidence="1 2">
    <name type="scientific">BD1-7 clade bacterium</name>
    <dbReference type="NCBI Taxonomy" id="2029982"/>
    <lineage>
        <taxon>Bacteria</taxon>
        <taxon>Pseudomonadati</taxon>
        <taxon>Pseudomonadota</taxon>
        <taxon>Gammaproteobacteria</taxon>
        <taxon>Cellvibrionales</taxon>
        <taxon>Spongiibacteraceae</taxon>
        <taxon>BD1-7 clade</taxon>
    </lineage>
</organism>
<protein>
    <recommendedName>
        <fullName evidence="3">Type VI secretion system contractile sheath small subunit</fullName>
    </recommendedName>
</protein>
<dbReference type="AlphaFoldDB" id="A0A5S9NWF2"/>
<sequence length="169" mass="18974">MSGQKFLARNRPPRVQIEYDVELYGSEKTVQVPFIMGVLSDLSGKSEVELPPIHERDFVEFNIDNFNDRLQSIAPKVSFDVPNRLSEEGNNFHVEMTFSQMEDFSPYAIAKKVPGLDKLMEARQNLANLLTYMDGKAGAEELISQVLDDPELLKSLAAKAKTEHAAEGE</sequence>
<evidence type="ECO:0000313" key="2">
    <source>
        <dbReference type="Proteomes" id="UP000434580"/>
    </source>
</evidence>
<dbReference type="PANTHER" id="PTHR35850">
    <property type="entry name" value="CYTOPLASMIC PROTEIN-RELATED"/>
    <property type="match status" value="1"/>
</dbReference>
<reference evidence="1 2" key="1">
    <citation type="submission" date="2019-11" db="EMBL/GenBank/DDBJ databases">
        <authorList>
            <person name="Holert J."/>
        </authorList>
    </citation>
    <scope>NUCLEOTIDE SEQUENCE [LARGE SCALE GENOMIC DNA]</scope>
    <source>
        <strain evidence="1">BC5_2</strain>
    </source>
</reference>
<proteinExistence type="predicted"/>
<accession>A0A5S9NWF2</accession>
<evidence type="ECO:0008006" key="3">
    <source>
        <dbReference type="Google" id="ProtNLM"/>
    </source>
</evidence>
<dbReference type="OrthoDB" id="9789942at2"/>
<evidence type="ECO:0000313" key="1">
    <source>
        <dbReference type="EMBL" id="CAA0095669.1"/>
    </source>
</evidence>
<dbReference type="Proteomes" id="UP000434580">
    <property type="component" value="Unassembled WGS sequence"/>
</dbReference>
<dbReference type="InterPro" id="IPR008312">
    <property type="entry name" value="T6SS_TssB1"/>
</dbReference>
<name>A0A5S9NWF2_9GAMM</name>
<dbReference type="Pfam" id="PF05591">
    <property type="entry name" value="T6SS_VipA"/>
    <property type="match status" value="1"/>
</dbReference>
<gene>
    <name evidence="1" type="ORF">DPBNPPHM_03316</name>
</gene>